<name>A0ABY4ZDE3_9ACTN</name>
<feature type="transmembrane region" description="Helical" evidence="1">
    <location>
        <begin position="424"/>
        <end position="446"/>
    </location>
</feature>
<sequence length="1343" mass="138068">MGNDIEIRVRVANQTAAGLTSLNASLTQLRTRAQNAGTALTGLTARSTAAAAALRLLDAAAKDAARSLADLRHRVAAADAAIRDLRDGTNNASNSMRTMNTRAQTANTRLGDLSARTRTLRSDTDDLDGSMRSLVTTMGGLGGSLGTIRTSSGGAGNGMQGLRKAALLLSPALIPIAAAAAPIAGSLLAAGTALGVFGLAIGGQIAQMAKASETEKKYKEAVKEHGRASAEAAEAEKTFLSQVRQMDPATRRASAAFSVFKDTYKQWTKDVAGDTMPVVTKSFAVFGGMLPRLAPLVRSTSGELDRLMTVLAGGVNSAGFDRLTSTFAEFASGTLSKATDGLVRFMRSMSGGGGSSQLTEFMAYVREVGPQVGETLGNLGQALAHLVASASDVGVSILSAVNAFAKLVNAIPTETLGNLLQFVLVFKAVQMAAAGLGGAGGAMAAFGTSLAAMSAASTAAGGGLAGLAAAFGTLSRAAKVALIGSGIGILVVALASLSEMGKKAPPDIDKMSTSLGNLAQTGKLSGEAARVFGQDYEKLSGALSTLARPSTMDKIQQGLTSLIGMDSTPVKDAKEAFEGLDKGLTSLVRGGKANLASVALKDAIANLKEEGWTAKEVTSQLDDYKAALADAAFEAKLAAQAQGLFGEQAAAVQAKLDGQKASADGLRNSIEALNEANRSALGGMIGFEASIDAAATAAKDNAGSLDMINGKLDVNSPKAQAAATALNDLAARTKDAALAARESGESWESVNGIYERGRKAFIDSAIAMGLSRAEAQLLAESIMNIPDEKKTRYEMAMEDAKAGLEAFNTAIKATPGAKKVTLQTLSKGAESILEAFGMKVKRLPNGKVTVTTKNGQALSGISDVAGALANLDGDSATTYLYNKTINTIITQSKTYRSVHDIVGKANGGLMPRYADGDQVQVAPNGLLRGPGSGRSDDILAMFASGAMGMVSNTEFVVNAESTRRHLPLLEAINKNQLPGFASGGLTSGQLKGLSAPSDVAGLKGTLGEVRTRIKDKTAGRTESRLLNILDAVGKKLVAHERALTSVNASLSKAKDKLKELTSASAQMATGIKSNILSSASITRGASGDAPTTVRSIMSGLTASRDKASAFSGALSGLRSKGLSPALLQQIAEAGIEGGGLETAGALMSASSSEIGSINNLQSQINASASSAGRTTADHMYATAIKQQTVSVNKLQASQDRLERTMAALAKSLDKTLGRAIGKKSAGGIVGAAASGGIRGGLTWVGEHEPELLQLPVGSRVWSGPDSRRKAQQMAPWASMLNTPRRGTAGGGASVSLGPQELVVRLEIDGRQMSGNRFEDFLVNELRRAVRVRGSINATFQPRR</sequence>
<dbReference type="Gene3D" id="1.10.287.950">
    <property type="entry name" value="Methyl-accepting chemotaxis protein"/>
    <property type="match status" value="1"/>
</dbReference>
<keyword evidence="1" id="KW-0472">Membrane</keyword>
<accession>A0ABY4ZDE3</accession>
<feature type="transmembrane region" description="Helical" evidence="1">
    <location>
        <begin position="452"/>
        <end position="473"/>
    </location>
</feature>
<dbReference type="Proteomes" id="UP001056374">
    <property type="component" value="Chromosome"/>
</dbReference>
<reference evidence="2" key="1">
    <citation type="submission" date="2022-06" db="EMBL/GenBank/DDBJ databases">
        <title>Complete genome sequence of soil microorganisms Streptomyces sp. Qhu-M197 isolated from Alpine meadows habitats on the Tibetan Plateau.</title>
        <authorList>
            <person name="Zhang B."/>
            <person name="Xiang X."/>
            <person name="Fan J."/>
        </authorList>
    </citation>
    <scope>NUCLEOTIDE SEQUENCE</scope>
    <source>
        <strain evidence="2">Qhu-M197</strain>
    </source>
</reference>
<evidence type="ECO:0000313" key="2">
    <source>
        <dbReference type="EMBL" id="USQ86981.1"/>
    </source>
</evidence>
<evidence type="ECO:0000313" key="3">
    <source>
        <dbReference type="Proteomes" id="UP001056374"/>
    </source>
</evidence>
<dbReference type="EMBL" id="CP099468">
    <property type="protein sequence ID" value="USQ86981.1"/>
    <property type="molecule type" value="Genomic_DNA"/>
</dbReference>
<feature type="transmembrane region" description="Helical" evidence="1">
    <location>
        <begin position="480"/>
        <end position="498"/>
    </location>
</feature>
<gene>
    <name evidence="2" type="ORF">NFX46_26660</name>
</gene>
<feature type="transmembrane region" description="Helical" evidence="1">
    <location>
        <begin position="190"/>
        <end position="209"/>
    </location>
</feature>
<keyword evidence="3" id="KW-1185">Reference proteome</keyword>
<evidence type="ECO:0000256" key="1">
    <source>
        <dbReference type="SAM" id="Phobius"/>
    </source>
</evidence>
<dbReference type="RefSeq" id="WP_252552775.1">
    <property type="nucleotide sequence ID" value="NZ_CP099468.1"/>
</dbReference>
<proteinExistence type="predicted"/>
<organism evidence="2 3">
    <name type="scientific">Streptomyces phaeoluteigriseus</name>
    <dbReference type="NCBI Taxonomy" id="114686"/>
    <lineage>
        <taxon>Bacteria</taxon>
        <taxon>Bacillati</taxon>
        <taxon>Actinomycetota</taxon>
        <taxon>Actinomycetes</taxon>
        <taxon>Kitasatosporales</taxon>
        <taxon>Streptomycetaceae</taxon>
        <taxon>Streptomyces</taxon>
        <taxon>Streptomyces aurantiacus group</taxon>
    </lineage>
</organism>
<protein>
    <submittedName>
        <fullName evidence="2">Phage tail protein</fullName>
    </submittedName>
</protein>
<keyword evidence="1" id="KW-0812">Transmembrane</keyword>
<keyword evidence="1" id="KW-1133">Transmembrane helix</keyword>